<accession>A0A6J4HYX1</accession>
<keyword evidence="4" id="KW-0804">Transcription</keyword>
<dbReference type="GO" id="GO:0003677">
    <property type="term" value="F:DNA binding"/>
    <property type="evidence" value="ECO:0007669"/>
    <property type="project" value="UniProtKB-KW"/>
</dbReference>
<keyword evidence="3" id="KW-0238">DNA-binding</keyword>
<organism evidence="8">
    <name type="scientific">uncultured Mycobacteriales bacterium</name>
    <dbReference type="NCBI Taxonomy" id="581187"/>
    <lineage>
        <taxon>Bacteria</taxon>
        <taxon>Bacillati</taxon>
        <taxon>Actinomycetota</taxon>
        <taxon>Actinomycetes</taxon>
        <taxon>Mycobacteriales</taxon>
        <taxon>environmental samples</taxon>
    </lineage>
</organism>
<name>A0A6J4HYX1_9ACTN</name>
<evidence type="ECO:0000313" key="8">
    <source>
        <dbReference type="EMBL" id="CAA9235088.1"/>
    </source>
</evidence>
<dbReference type="EMBL" id="CADCTP010000110">
    <property type="protein sequence ID" value="CAA9235088.1"/>
    <property type="molecule type" value="Genomic_DNA"/>
</dbReference>
<dbReference type="SMART" id="SM00421">
    <property type="entry name" value="HTH_LUXR"/>
    <property type="match status" value="1"/>
</dbReference>
<dbReference type="PROSITE" id="PS50043">
    <property type="entry name" value="HTH_LUXR_2"/>
    <property type="match status" value="1"/>
</dbReference>
<reference evidence="8" key="1">
    <citation type="submission" date="2020-02" db="EMBL/GenBank/DDBJ databases">
        <authorList>
            <person name="Meier V. D."/>
        </authorList>
    </citation>
    <scope>NUCLEOTIDE SEQUENCE</scope>
    <source>
        <strain evidence="8">AVDCRST_MAG41</strain>
    </source>
</reference>
<dbReference type="PANTHER" id="PTHR43214:SF24">
    <property type="entry name" value="TRANSCRIPTIONAL REGULATORY PROTEIN NARL-RELATED"/>
    <property type="match status" value="1"/>
</dbReference>
<dbReference type="SMART" id="SM00448">
    <property type="entry name" value="REC"/>
    <property type="match status" value="1"/>
</dbReference>
<dbReference type="InterPro" id="IPR039420">
    <property type="entry name" value="WalR-like"/>
</dbReference>
<dbReference type="GO" id="GO:0000160">
    <property type="term" value="P:phosphorelay signal transduction system"/>
    <property type="evidence" value="ECO:0007669"/>
    <property type="project" value="InterPro"/>
</dbReference>
<feature type="modified residue" description="4-aspartylphosphate" evidence="5">
    <location>
        <position position="55"/>
    </location>
</feature>
<dbReference type="SUPFAM" id="SSF52172">
    <property type="entry name" value="CheY-like"/>
    <property type="match status" value="1"/>
</dbReference>
<evidence type="ECO:0000256" key="2">
    <source>
        <dbReference type="ARBA" id="ARBA00023015"/>
    </source>
</evidence>
<keyword evidence="2" id="KW-0805">Transcription regulation</keyword>
<dbReference type="PROSITE" id="PS50110">
    <property type="entry name" value="RESPONSE_REGULATORY"/>
    <property type="match status" value="1"/>
</dbReference>
<dbReference type="InterPro" id="IPR001789">
    <property type="entry name" value="Sig_transdc_resp-reg_receiver"/>
</dbReference>
<feature type="domain" description="HTH luxR-type" evidence="6">
    <location>
        <begin position="149"/>
        <end position="214"/>
    </location>
</feature>
<keyword evidence="1 5" id="KW-0597">Phosphoprotein</keyword>
<gene>
    <name evidence="8" type="ORF">AVDCRST_MAG41-1162</name>
</gene>
<dbReference type="CDD" id="cd17535">
    <property type="entry name" value="REC_NarL-like"/>
    <property type="match status" value="1"/>
</dbReference>
<dbReference type="PANTHER" id="PTHR43214">
    <property type="entry name" value="TWO-COMPONENT RESPONSE REGULATOR"/>
    <property type="match status" value="1"/>
</dbReference>
<dbReference type="SUPFAM" id="SSF46894">
    <property type="entry name" value="C-terminal effector domain of the bipartite response regulators"/>
    <property type="match status" value="1"/>
</dbReference>
<dbReference type="GO" id="GO:0006355">
    <property type="term" value="P:regulation of DNA-templated transcription"/>
    <property type="evidence" value="ECO:0007669"/>
    <property type="project" value="InterPro"/>
</dbReference>
<dbReference type="PRINTS" id="PR00038">
    <property type="entry name" value="HTHLUXR"/>
</dbReference>
<sequence>MGIGVLIADDQAVVRSGLRAMLSSAAGIDVLGEAVDGLDAVEWSARLRPDVVLMDIRMPRLDGLEATRRIVGGAGQDGPRVVVVTTFEHDEYVYGALRAGASGFLLKDVTPAGLAEAVRVAHAGDSLLAPSVTRRLIADFTRARPARARRRELGRLTARESQVLLEVAAGHSNADIAARLFLGESTVKTHVSRLLAKTGSRDRAQLVVLAYESGLVRPGGADPGDD</sequence>
<dbReference type="CDD" id="cd06170">
    <property type="entry name" value="LuxR_C_like"/>
    <property type="match status" value="1"/>
</dbReference>
<feature type="domain" description="Response regulatory" evidence="7">
    <location>
        <begin position="4"/>
        <end position="122"/>
    </location>
</feature>
<dbReference type="Pfam" id="PF00196">
    <property type="entry name" value="GerE"/>
    <property type="match status" value="1"/>
</dbReference>
<evidence type="ECO:0000256" key="3">
    <source>
        <dbReference type="ARBA" id="ARBA00023125"/>
    </source>
</evidence>
<dbReference type="PROSITE" id="PS00622">
    <property type="entry name" value="HTH_LUXR_1"/>
    <property type="match status" value="1"/>
</dbReference>
<dbReference type="Pfam" id="PF00072">
    <property type="entry name" value="Response_reg"/>
    <property type="match status" value="1"/>
</dbReference>
<evidence type="ECO:0000256" key="5">
    <source>
        <dbReference type="PROSITE-ProRule" id="PRU00169"/>
    </source>
</evidence>
<evidence type="ECO:0000256" key="4">
    <source>
        <dbReference type="ARBA" id="ARBA00023163"/>
    </source>
</evidence>
<dbReference type="AlphaFoldDB" id="A0A6J4HYX1"/>
<dbReference type="InterPro" id="IPR000792">
    <property type="entry name" value="Tscrpt_reg_LuxR_C"/>
</dbReference>
<dbReference type="Gene3D" id="3.40.50.2300">
    <property type="match status" value="1"/>
</dbReference>
<proteinExistence type="predicted"/>
<evidence type="ECO:0000259" key="6">
    <source>
        <dbReference type="PROSITE" id="PS50043"/>
    </source>
</evidence>
<evidence type="ECO:0000256" key="1">
    <source>
        <dbReference type="ARBA" id="ARBA00022553"/>
    </source>
</evidence>
<dbReference type="InterPro" id="IPR011006">
    <property type="entry name" value="CheY-like_superfamily"/>
</dbReference>
<dbReference type="InterPro" id="IPR016032">
    <property type="entry name" value="Sig_transdc_resp-reg_C-effctor"/>
</dbReference>
<protein>
    <submittedName>
        <fullName evidence="8">Two-component transcriptional response regulator, LuxR family</fullName>
    </submittedName>
</protein>
<dbReference type="InterPro" id="IPR058245">
    <property type="entry name" value="NreC/VraR/RcsB-like_REC"/>
</dbReference>
<evidence type="ECO:0000259" key="7">
    <source>
        <dbReference type="PROSITE" id="PS50110"/>
    </source>
</evidence>